<evidence type="ECO:0000256" key="10">
    <source>
        <dbReference type="ARBA" id="ARBA00023027"/>
    </source>
</evidence>
<feature type="domain" description="RCK N-terminal" evidence="14">
    <location>
        <begin position="419"/>
        <end position="536"/>
    </location>
</feature>
<dbReference type="OrthoDB" id="11709at2157"/>
<feature type="transmembrane region" description="Helical" evidence="13">
    <location>
        <begin position="126"/>
        <end position="151"/>
    </location>
</feature>
<comment type="caution">
    <text evidence="16">The sequence shown here is derived from an EMBL/GenBank/DDBJ whole genome shotgun (WGS) entry which is preliminary data.</text>
</comment>
<evidence type="ECO:0000313" key="19">
    <source>
        <dbReference type="Proteomes" id="UP000326207"/>
    </source>
</evidence>
<evidence type="ECO:0000256" key="12">
    <source>
        <dbReference type="ARBA" id="ARBA00023136"/>
    </source>
</evidence>
<keyword evidence="12 13" id="KW-0472">Membrane</keyword>
<dbReference type="InterPro" id="IPR006036">
    <property type="entry name" value="K_uptake_TrkA"/>
</dbReference>
<evidence type="ECO:0000256" key="9">
    <source>
        <dbReference type="ARBA" id="ARBA00022989"/>
    </source>
</evidence>
<keyword evidence="8" id="KW-0630">Potassium</keyword>
<reference evidence="19 20" key="1">
    <citation type="submission" date="2019-10" db="EMBL/GenBank/DDBJ databases">
        <title>Unraveling microbial dark matter from salterns through culturing: the case of the genus Halosegnis.</title>
        <authorList>
            <person name="Duran-Viseras A."/>
            <person name="Andrei A.-S."/>
            <person name="Vera-Gargallo B."/>
            <person name="Ghai R."/>
            <person name="Sanchez-Porro C."/>
            <person name="Ventosa A."/>
        </authorList>
    </citation>
    <scope>NUCLEOTIDE SEQUENCE [LARGE SCALE GENOMIC DNA]</scope>
    <source>
        <strain evidence="17 20">F17-44</strain>
        <strain evidence="16 21">F18-79</strain>
        <strain evidence="18 19">F19-13</strain>
    </source>
</reference>
<dbReference type="InterPro" id="IPR036721">
    <property type="entry name" value="RCK_C_sf"/>
</dbReference>
<evidence type="ECO:0000256" key="7">
    <source>
        <dbReference type="ARBA" id="ARBA00022692"/>
    </source>
</evidence>
<accession>A0A5N5UKG4</accession>
<keyword evidence="3" id="KW-0813">Transport</keyword>
<keyword evidence="4" id="KW-0050">Antiport</keyword>
<proteinExistence type="predicted"/>
<feature type="transmembrane region" description="Helical" evidence="13">
    <location>
        <begin position="64"/>
        <end position="85"/>
    </location>
</feature>
<feature type="transmembrane region" description="Helical" evidence="13">
    <location>
        <begin position="163"/>
        <end position="182"/>
    </location>
</feature>
<evidence type="ECO:0000313" key="21">
    <source>
        <dbReference type="Proteomes" id="UP000326865"/>
    </source>
</evidence>
<dbReference type="PROSITE" id="PS51201">
    <property type="entry name" value="RCK_N"/>
    <property type="match status" value="1"/>
</dbReference>
<dbReference type="SUPFAM" id="SSF51735">
    <property type="entry name" value="NAD(P)-binding Rossmann-fold domains"/>
    <property type="match status" value="1"/>
</dbReference>
<keyword evidence="11" id="KW-0406">Ion transport</keyword>
<dbReference type="GO" id="GO:0015079">
    <property type="term" value="F:potassium ion transmembrane transporter activity"/>
    <property type="evidence" value="ECO:0007669"/>
    <property type="project" value="InterPro"/>
</dbReference>
<feature type="transmembrane region" description="Helical" evidence="13">
    <location>
        <begin position="281"/>
        <end position="297"/>
    </location>
</feature>
<dbReference type="PANTHER" id="PTHR32507">
    <property type="entry name" value="NA(+)/H(+) ANTIPORTER 1"/>
    <property type="match status" value="1"/>
</dbReference>
<evidence type="ECO:0000313" key="17">
    <source>
        <dbReference type="EMBL" id="KAB7517863.1"/>
    </source>
</evidence>
<dbReference type="AlphaFoldDB" id="A0A5N5U7D4"/>
<feature type="domain" description="RCK C-terminal" evidence="15">
    <location>
        <begin position="554"/>
        <end position="636"/>
    </location>
</feature>
<sequence length="636" mass="66376">MAGGSSVLIATVAAIIGLGVGAQILADRFQLPSIIFLIAAGLALGPGSGLVLESALVTRGSFGSSLPAIVGLSVAIIVFEGAFHLRLDNLREAPAENVRLVTVGALIALLATAAVTKFTFGVAWDISFLIGALLVATGPTVIAPIVEVVAVRDRVEAALETEGIVNDVTAAIAAVAVFKLIMNPNQGNFPTLFVERLGIGVVVGITVAAVLWYLLRYIDLSPGNAPQNARLLVLAGALVAYAVANYFAAEAGVAAVATAGVVLGNMDIPYEENIAEFKGDVTLVVLSFVFIALAALLDFGQLVSLGYRGIVVVVAVALVIRPVLVFVSTIGDRFTTEEKVFMSLVGPRGIIPASVATLFAVEMQTRATELREAGMIAQADQLAQGATLLVSVVFLVILATVVFEGGLARYLADYLDVIPMRVLVIGGGRVGRTLAGRLEERGENVVIVENDETQVEAARNEGHTVHIGDGTDTEVLKTAGVDNARIVAAATGDDDANLLVAQLASSKFGVETVIARANDPDNVDAFEDLGVRTISSTLATAQALDNAIERPALADWMGEIGRSGDVQEVEVTNEELIGRPIREIGPDLPSGTLITLVARDGETRVPSADSVLEAGDRITLIGQKEGVREAMEYCSR</sequence>
<dbReference type="InterPro" id="IPR038770">
    <property type="entry name" value="Na+/solute_symporter_sf"/>
</dbReference>
<dbReference type="EMBL" id="QJOW01000001">
    <property type="protein sequence ID" value="KAB7517863.1"/>
    <property type="molecule type" value="Genomic_DNA"/>
</dbReference>
<dbReference type="Proteomes" id="UP000326865">
    <property type="component" value="Unassembled WGS sequence"/>
</dbReference>
<dbReference type="Proteomes" id="UP000326207">
    <property type="component" value="Unassembled WGS sequence"/>
</dbReference>
<feature type="transmembrane region" description="Helical" evidence="13">
    <location>
        <begin position="97"/>
        <end position="120"/>
    </location>
</feature>
<dbReference type="Pfam" id="PF02080">
    <property type="entry name" value="TrkA_C"/>
    <property type="match status" value="1"/>
</dbReference>
<dbReference type="InterPro" id="IPR006153">
    <property type="entry name" value="Cation/H_exchanger_TM"/>
</dbReference>
<dbReference type="Pfam" id="PF02254">
    <property type="entry name" value="TrkA_N"/>
    <property type="match status" value="1"/>
</dbReference>
<evidence type="ECO:0000256" key="5">
    <source>
        <dbReference type="ARBA" id="ARBA00022475"/>
    </source>
</evidence>
<evidence type="ECO:0000256" key="3">
    <source>
        <dbReference type="ARBA" id="ARBA00022448"/>
    </source>
</evidence>
<comment type="function">
    <text evidence="1">Part of a potassium transport system.</text>
</comment>
<evidence type="ECO:0000256" key="4">
    <source>
        <dbReference type="ARBA" id="ARBA00022449"/>
    </source>
</evidence>
<dbReference type="InterPro" id="IPR006037">
    <property type="entry name" value="RCK_C"/>
</dbReference>
<feature type="transmembrane region" description="Helical" evidence="13">
    <location>
        <begin position="33"/>
        <end position="52"/>
    </location>
</feature>
<evidence type="ECO:0000313" key="16">
    <source>
        <dbReference type="EMBL" id="KAB7514530.1"/>
    </source>
</evidence>
<feature type="transmembrane region" description="Helical" evidence="13">
    <location>
        <begin position="6"/>
        <end position="26"/>
    </location>
</feature>
<dbReference type="EMBL" id="QMDY01000002">
    <property type="protein sequence ID" value="KAB7519557.1"/>
    <property type="molecule type" value="Genomic_DNA"/>
</dbReference>
<keyword evidence="5" id="KW-1003">Cell membrane</keyword>
<dbReference type="SUPFAM" id="SSF116726">
    <property type="entry name" value="TrkA C-terminal domain-like"/>
    <property type="match status" value="1"/>
</dbReference>
<dbReference type="Pfam" id="PF00999">
    <property type="entry name" value="Na_H_Exchanger"/>
    <property type="match status" value="1"/>
</dbReference>
<keyword evidence="21" id="KW-1185">Reference proteome</keyword>
<dbReference type="Proteomes" id="UP000326302">
    <property type="component" value="Unassembled WGS sequence"/>
</dbReference>
<evidence type="ECO:0000256" key="8">
    <source>
        <dbReference type="ARBA" id="ARBA00022958"/>
    </source>
</evidence>
<gene>
    <name evidence="16" type="ORF">DM867_05245</name>
    <name evidence="17" type="ORF">DMP03_00390</name>
    <name evidence="18" type="ORF">DP108_05545</name>
</gene>
<evidence type="ECO:0000256" key="13">
    <source>
        <dbReference type="SAM" id="Phobius"/>
    </source>
</evidence>
<evidence type="ECO:0000256" key="6">
    <source>
        <dbReference type="ARBA" id="ARBA00022538"/>
    </source>
</evidence>
<keyword evidence="9 13" id="KW-1133">Transmembrane helix</keyword>
<dbReference type="GO" id="GO:0015297">
    <property type="term" value="F:antiporter activity"/>
    <property type="evidence" value="ECO:0007669"/>
    <property type="project" value="UniProtKB-KW"/>
</dbReference>
<accession>A0A5N5UQ92</accession>
<dbReference type="PROSITE" id="PS51202">
    <property type="entry name" value="RCK_C"/>
    <property type="match status" value="1"/>
</dbReference>
<feature type="transmembrane region" description="Helical" evidence="13">
    <location>
        <begin position="197"/>
        <end position="215"/>
    </location>
</feature>
<keyword evidence="6" id="KW-0633">Potassium transport</keyword>
<evidence type="ECO:0000313" key="20">
    <source>
        <dbReference type="Proteomes" id="UP000326302"/>
    </source>
</evidence>
<keyword evidence="7 13" id="KW-0812">Transmembrane</keyword>
<dbReference type="PANTHER" id="PTHR32507:SF0">
    <property type="entry name" value="NA(+)_H(+) ANTIPORTER 2-RELATED"/>
    <property type="match status" value="1"/>
</dbReference>
<comment type="subcellular location">
    <subcellularLocation>
        <location evidence="2">Cell membrane</location>
        <topology evidence="2">Multi-pass membrane protein</topology>
    </subcellularLocation>
</comment>
<dbReference type="Gene3D" id="1.20.1530.20">
    <property type="match status" value="1"/>
</dbReference>
<evidence type="ECO:0000313" key="18">
    <source>
        <dbReference type="EMBL" id="KAB7519557.1"/>
    </source>
</evidence>
<dbReference type="GO" id="GO:1902600">
    <property type="term" value="P:proton transmembrane transport"/>
    <property type="evidence" value="ECO:0007669"/>
    <property type="project" value="InterPro"/>
</dbReference>
<evidence type="ECO:0000256" key="11">
    <source>
        <dbReference type="ARBA" id="ARBA00023065"/>
    </source>
</evidence>
<organism evidence="16 21">
    <name type="scientific">Halosegnis rubeus</name>
    <dbReference type="NCBI Taxonomy" id="2212850"/>
    <lineage>
        <taxon>Archaea</taxon>
        <taxon>Methanobacteriati</taxon>
        <taxon>Methanobacteriota</taxon>
        <taxon>Stenosarchaea group</taxon>
        <taxon>Halobacteria</taxon>
        <taxon>Halobacteriales</taxon>
        <taxon>Natronomonadaceae</taxon>
        <taxon>Halosegnis</taxon>
    </lineage>
</organism>
<evidence type="ECO:0000259" key="15">
    <source>
        <dbReference type="PROSITE" id="PS51202"/>
    </source>
</evidence>
<dbReference type="GO" id="GO:0005886">
    <property type="term" value="C:plasma membrane"/>
    <property type="evidence" value="ECO:0007669"/>
    <property type="project" value="UniProtKB-SubCell"/>
</dbReference>
<feature type="transmembrane region" description="Helical" evidence="13">
    <location>
        <begin position="382"/>
        <end position="403"/>
    </location>
</feature>
<evidence type="ECO:0000256" key="2">
    <source>
        <dbReference type="ARBA" id="ARBA00004651"/>
    </source>
</evidence>
<dbReference type="InterPro" id="IPR036291">
    <property type="entry name" value="NAD(P)-bd_dom_sf"/>
</dbReference>
<evidence type="ECO:0000259" key="14">
    <source>
        <dbReference type="PROSITE" id="PS51201"/>
    </source>
</evidence>
<keyword evidence="10" id="KW-0520">NAD</keyword>
<dbReference type="PRINTS" id="PR00335">
    <property type="entry name" value="KUPTAKETRKA"/>
</dbReference>
<evidence type="ECO:0000256" key="1">
    <source>
        <dbReference type="ARBA" id="ARBA00003660"/>
    </source>
</evidence>
<dbReference type="Gene3D" id="3.30.70.1450">
    <property type="entry name" value="Regulator of K+ conductance, C-terminal domain"/>
    <property type="match status" value="1"/>
</dbReference>
<feature type="transmembrane region" description="Helical" evidence="13">
    <location>
        <begin position="340"/>
        <end position="361"/>
    </location>
</feature>
<accession>A0A5N5U7D4</accession>
<protein>
    <submittedName>
        <fullName evidence="16">Potassium transporter</fullName>
    </submittedName>
</protein>
<dbReference type="EMBL" id="QKKZ01000002">
    <property type="protein sequence ID" value="KAB7514530.1"/>
    <property type="molecule type" value="Genomic_DNA"/>
</dbReference>
<name>A0A5N5U7D4_9EURY</name>
<feature type="transmembrane region" description="Helical" evidence="13">
    <location>
        <begin position="309"/>
        <end position="328"/>
    </location>
</feature>
<dbReference type="InterPro" id="IPR003148">
    <property type="entry name" value="RCK_N"/>
</dbReference>
<feature type="transmembrane region" description="Helical" evidence="13">
    <location>
        <begin position="231"/>
        <end position="261"/>
    </location>
</feature>
<dbReference type="Gene3D" id="3.40.50.720">
    <property type="entry name" value="NAD(P)-binding Rossmann-like Domain"/>
    <property type="match status" value="1"/>
</dbReference>